<evidence type="ECO:0000256" key="2">
    <source>
        <dbReference type="ARBA" id="ARBA00004239"/>
    </source>
</evidence>
<dbReference type="Pfam" id="PF00530">
    <property type="entry name" value="SRCR"/>
    <property type="match status" value="2"/>
</dbReference>
<dbReference type="SUPFAM" id="SSF56487">
    <property type="entry name" value="SRCR-like"/>
    <property type="match status" value="2"/>
</dbReference>
<keyword evidence="11" id="KW-0186">Copper</keyword>
<comment type="cofactor">
    <cofactor evidence="1">
        <name>Cu cation</name>
        <dbReference type="ChEBI" id="CHEBI:23378"/>
    </cofactor>
</comment>
<keyword evidence="5" id="KW-0964">Secreted</keyword>
<dbReference type="Gene3D" id="3.10.250.10">
    <property type="entry name" value="SRCR-like domain"/>
    <property type="match status" value="2"/>
</dbReference>
<evidence type="ECO:0000256" key="17">
    <source>
        <dbReference type="PROSITE-ProRule" id="PRU00196"/>
    </source>
</evidence>
<proteinExistence type="inferred from homology"/>
<evidence type="ECO:0000256" key="8">
    <source>
        <dbReference type="ARBA" id="ARBA00022737"/>
    </source>
</evidence>
<dbReference type="PROSITE" id="PS00420">
    <property type="entry name" value="SRCR_1"/>
    <property type="match status" value="1"/>
</dbReference>
<evidence type="ECO:0000256" key="7">
    <source>
        <dbReference type="ARBA" id="ARBA00022729"/>
    </source>
</evidence>
<feature type="domain" description="SRCR" evidence="19">
    <location>
        <begin position="197"/>
        <end position="299"/>
    </location>
</feature>
<organism evidence="20 21">
    <name type="scientific">Artemia franciscana</name>
    <name type="common">Brine shrimp</name>
    <name type="synonym">Artemia sanfranciscana</name>
    <dbReference type="NCBI Taxonomy" id="6661"/>
    <lineage>
        <taxon>Eukaryota</taxon>
        <taxon>Metazoa</taxon>
        <taxon>Ecdysozoa</taxon>
        <taxon>Arthropoda</taxon>
        <taxon>Crustacea</taxon>
        <taxon>Branchiopoda</taxon>
        <taxon>Anostraca</taxon>
        <taxon>Artemiidae</taxon>
        <taxon>Artemia</taxon>
    </lineage>
</organism>
<evidence type="ECO:0000256" key="6">
    <source>
        <dbReference type="ARBA" id="ARBA00022723"/>
    </source>
</evidence>
<evidence type="ECO:0000256" key="16">
    <source>
        <dbReference type="ARBA" id="ARBA00047861"/>
    </source>
</evidence>
<keyword evidence="21" id="KW-1185">Reference proteome</keyword>
<dbReference type="InterPro" id="IPR001695">
    <property type="entry name" value="Lysyl_oxidase"/>
</dbReference>
<evidence type="ECO:0000256" key="3">
    <source>
        <dbReference type="ARBA" id="ARBA00007492"/>
    </source>
</evidence>
<comment type="subcellular location">
    <subcellularLocation>
        <location evidence="2">Secreted</location>
        <location evidence="2">Extracellular space</location>
    </subcellularLocation>
</comment>
<comment type="catalytic activity">
    <reaction evidence="16">
        <text>L-lysyl-[protein] + O2 + H2O = (S)-2-amino-6-oxohexanoyl-[protein] + H2O2 + NH4(+)</text>
        <dbReference type="Rhea" id="RHEA:24544"/>
        <dbReference type="Rhea" id="RHEA-COMP:9752"/>
        <dbReference type="Rhea" id="RHEA-COMP:12448"/>
        <dbReference type="ChEBI" id="CHEBI:15377"/>
        <dbReference type="ChEBI" id="CHEBI:15379"/>
        <dbReference type="ChEBI" id="CHEBI:16240"/>
        <dbReference type="ChEBI" id="CHEBI:28938"/>
        <dbReference type="ChEBI" id="CHEBI:29969"/>
        <dbReference type="ChEBI" id="CHEBI:131803"/>
        <dbReference type="EC" id="1.4.3.13"/>
    </reaction>
</comment>
<evidence type="ECO:0000256" key="9">
    <source>
        <dbReference type="ARBA" id="ARBA00022772"/>
    </source>
</evidence>
<dbReference type="FunFam" id="3.10.250.10:FF:000007">
    <property type="entry name" value="Soluble scavenger receptor cysteine-rich domain-containing protein SSC5D"/>
    <property type="match status" value="1"/>
</dbReference>
<dbReference type="InterPro" id="IPR036772">
    <property type="entry name" value="SRCR-like_dom_sf"/>
</dbReference>
<evidence type="ECO:0000313" key="21">
    <source>
        <dbReference type="Proteomes" id="UP001187531"/>
    </source>
</evidence>
<keyword evidence="13" id="KW-0675">Receptor</keyword>
<keyword evidence="7 18" id="KW-0732">Signal</keyword>
<feature type="signal peptide" evidence="18">
    <location>
        <begin position="1"/>
        <end position="18"/>
    </location>
</feature>
<keyword evidence="8" id="KW-0677">Repeat</keyword>
<sequence>MKFLTLCILTIAVNVAISQDVGSARRRRTLGRSERAKKLKYFLKKHGRLEGMIRLVDGTKPSEGNLEIFHLNRWGSICDDEYDKTDADVACRELGFPGAITATHNGFFGPAKHKFWIDNLYCSGAEKNITECRHDGWGTHDCEDTEVAGVKCKEDPVPVQIQPDIPPVVGVPLDDILQKDKAPKRSLFDVFGKKVKVRLTGGRITEEGRVEVQLGTKDWGVICGDGWSIFEAMVICRQLGYGYAQDAMPTDFFGGNHSDIVLSGLSCRGTEKNLRECMHEVDDTSCPGRQGNVAALTCVPEQADLIPDHYEIMRSAHLEDRQLFFLQCAMEENCVSSSAYHLQKEDANWHLETRRLLRFTARITNIGTADFRPYIPRHLWEWHACHMHYHSMEVFAHFDVLDSTGRRIAEGHKASFCLEDNACNPGVTPRYKCANYGEQGISVGCTDTYAYNIDCQWIDITDIDPGMYTFRVVINPDFKVAEQTFENNAAVCNLYYGPTFATVYNCTLTRP</sequence>
<comment type="similarity">
    <text evidence="3">Belongs to the lysyl oxidase family.</text>
</comment>
<feature type="domain" description="SRCR" evidence="19">
    <location>
        <begin position="53"/>
        <end position="153"/>
    </location>
</feature>
<dbReference type="PROSITE" id="PS50287">
    <property type="entry name" value="SRCR_2"/>
    <property type="match status" value="2"/>
</dbReference>
<dbReference type="InterPro" id="IPR050912">
    <property type="entry name" value="LOX-like_protein"/>
</dbReference>
<keyword evidence="12 17" id="KW-1015">Disulfide bond</keyword>
<dbReference type="PANTHER" id="PTHR45817">
    <property type="entry name" value="LYSYL OXIDASE-LIKE-RELATED"/>
    <property type="match status" value="1"/>
</dbReference>
<evidence type="ECO:0000256" key="5">
    <source>
        <dbReference type="ARBA" id="ARBA00022525"/>
    </source>
</evidence>
<dbReference type="PROSITE" id="PS00926">
    <property type="entry name" value="LYSYL_OXIDASE"/>
    <property type="match status" value="1"/>
</dbReference>
<dbReference type="FunFam" id="3.10.250.10:FF:000008">
    <property type="entry name" value="Lysyl oxidase homolog 2"/>
    <property type="match status" value="1"/>
</dbReference>
<evidence type="ECO:0000256" key="18">
    <source>
        <dbReference type="SAM" id="SignalP"/>
    </source>
</evidence>
<dbReference type="GO" id="GO:0005507">
    <property type="term" value="F:copper ion binding"/>
    <property type="evidence" value="ECO:0007669"/>
    <property type="project" value="InterPro"/>
</dbReference>
<dbReference type="InterPro" id="IPR001190">
    <property type="entry name" value="SRCR"/>
</dbReference>
<evidence type="ECO:0000256" key="1">
    <source>
        <dbReference type="ARBA" id="ARBA00001935"/>
    </source>
</evidence>
<evidence type="ECO:0000256" key="15">
    <source>
        <dbReference type="ARBA" id="ARBA00038869"/>
    </source>
</evidence>
<dbReference type="GO" id="GO:0005615">
    <property type="term" value="C:extracellular space"/>
    <property type="evidence" value="ECO:0007669"/>
    <property type="project" value="TreeGrafter"/>
</dbReference>
<evidence type="ECO:0000256" key="12">
    <source>
        <dbReference type="ARBA" id="ARBA00023157"/>
    </source>
</evidence>
<name>A0AA88L1D0_ARTSF</name>
<dbReference type="Pfam" id="PF01186">
    <property type="entry name" value="Lysyl_oxidase"/>
    <property type="match status" value="1"/>
</dbReference>
<dbReference type="InterPro" id="IPR019828">
    <property type="entry name" value="Lysyl_oxidase_CS"/>
</dbReference>
<dbReference type="GO" id="GO:0004720">
    <property type="term" value="F:protein-lysine 6-oxidase activity"/>
    <property type="evidence" value="ECO:0007669"/>
    <property type="project" value="UniProtKB-EC"/>
</dbReference>
<dbReference type="PRINTS" id="PR00074">
    <property type="entry name" value="LYSYLOXIDASE"/>
</dbReference>
<evidence type="ECO:0000256" key="4">
    <source>
        <dbReference type="ARBA" id="ARBA00022477"/>
    </source>
</evidence>
<feature type="disulfide bond" evidence="17">
    <location>
        <begin position="267"/>
        <end position="277"/>
    </location>
</feature>
<evidence type="ECO:0000256" key="14">
    <source>
        <dbReference type="ARBA" id="ARBA00023180"/>
    </source>
</evidence>
<feature type="chain" id="PRO_5041727445" description="protein-lysine 6-oxidase" evidence="18">
    <location>
        <begin position="19"/>
        <end position="511"/>
    </location>
</feature>
<dbReference type="AlphaFoldDB" id="A0AA88L1D0"/>
<evidence type="ECO:0000256" key="11">
    <source>
        <dbReference type="ARBA" id="ARBA00023008"/>
    </source>
</evidence>
<protein>
    <recommendedName>
        <fullName evidence="15">protein-lysine 6-oxidase</fullName>
        <ecNumber evidence="15">1.4.3.13</ecNumber>
    </recommendedName>
</protein>
<dbReference type="PRINTS" id="PR00258">
    <property type="entry name" value="SPERACTRCPTR"/>
</dbReference>
<comment type="caution">
    <text evidence="20">The sequence shown here is derived from an EMBL/GenBank/DDBJ whole genome shotgun (WGS) entry which is preliminary data.</text>
</comment>
<evidence type="ECO:0000256" key="13">
    <source>
        <dbReference type="ARBA" id="ARBA00023170"/>
    </source>
</evidence>
<dbReference type="GO" id="GO:0016020">
    <property type="term" value="C:membrane"/>
    <property type="evidence" value="ECO:0007669"/>
    <property type="project" value="InterPro"/>
</dbReference>
<keyword evidence="6" id="KW-0479">Metal-binding</keyword>
<keyword evidence="4" id="KW-0886">LTQ</keyword>
<dbReference type="EC" id="1.4.3.13" evidence="15"/>
<dbReference type="Proteomes" id="UP001187531">
    <property type="component" value="Unassembled WGS sequence"/>
</dbReference>
<comment type="caution">
    <text evidence="17">Lacks conserved residue(s) required for the propagation of feature annotation.</text>
</comment>
<evidence type="ECO:0000259" key="19">
    <source>
        <dbReference type="PROSITE" id="PS50287"/>
    </source>
</evidence>
<reference evidence="20" key="1">
    <citation type="submission" date="2023-07" db="EMBL/GenBank/DDBJ databases">
        <title>Chromosome-level genome assembly of Artemia franciscana.</title>
        <authorList>
            <person name="Jo E."/>
        </authorList>
    </citation>
    <scope>NUCLEOTIDE SEQUENCE</scope>
    <source>
        <tissue evidence="20">Whole body</tissue>
    </source>
</reference>
<feature type="disulfide bond" evidence="17">
    <location>
        <begin position="78"/>
        <end position="142"/>
    </location>
</feature>
<gene>
    <name evidence="20" type="ORF">QYM36_011489</name>
</gene>
<evidence type="ECO:0000313" key="20">
    <source>
        <dbReference type="EMBL" id="KAK2712812.1"/>
    </source>
</evidence>
<evidence type="ECO:0000256" key="10">
    <source>
        <dbReference type="ARBA" id="ARBA00023002"/>
    </source>
</evidence>
<keyword evidence="9" id="KW-0801">TPQ</keyword>
<keyword evidence="14" id="KW-0325">Glycoprotein</keyword>
<feature type="disulfide bond" evidence="17">
    <location>
        <begin position="91"/>
        <end position="152"/>
    </location>
</feature>
<feature type="disulfide bond" evidence="17">
    <location>
        <begin position="122"/>
        <end position="132"/>
    </location>
</feature>
<accession>A0AA88L1D0</accession>
<dbReference type="SMART" id="SM00202">
    <property type="entry name" value="SR"/>
    <property type="match status" value="2"/>
</dbReference>
<dbReference type="EMBL" id="JAVRJZ010000015">
    <property type="protein sequence ID" value="KAK2712812.1"/>
    <property type="molecule type" value="Genomic_DNA"/>
</dbReference>
<keyword evidence="10" id="KW-0560">Oxidoreductase</keyword>
<dbReference type="PANTHER" id="PTHR45817:SF4">
    <property type="entry name" value="LYSYL OXIDASE-LIKE-RELATED"/>
    <property type="match status" value="1"/>
</dbReference>